<feature type="transmembrane region" description="Helical" evidence="2">
    <location>
        <begin position="59"/>
        <end position="83"/>
    </location>
</feature>
<dbReference type="PANTHER" id="PTHR37471:SF1">
    <property type="entry name" value="AB HYDROLASE-1 DOMAIN-CONTAINING PROTEIN"/>
    <property type="match status" value="1"/>
</dbReference>
<dbReference type="AlphaFoldDB" id="A0A9W7B862"/>
<evidence type="ECO:0000313" key="4">
    <source>
        <dbReference type="Proteomes" id="UP001162640"/>
    </source>
</evidence>
<feature type="transmembrane region" description="Helical" evidence="2">
    <location>
        <begin position="388"/>
        <end position="414"/>
    </location>
</feature>
<keyword evidence="2" id="KW-1133">Transmembrane helix</keyword>
<name>A0A9W7B862_9STRA</name>
<evidence type="ECO:0000256" key="1">
    <source>
        <dbReference type="SAM" id="MobiDB-lite"/>
    </source>
</evidence>
<keyword evidence="2" id="KW-0812">Transmembrane</keyword>
<evidence type="ECO:0000256" key="2">
    <source>
        <dbReference type="SAM" id="Phobius"/>
    </source>
</evidence>
<dbReference type="EMBL" id="BLQM01000368">
    <property type="protein sequence ID" value="GMH86009.1"/>
    <property type="molecule type" value="Genomic_DNA"/>
</dbReference>
<dbReference type="SUPFAM" id="SSF53474">
    <property type="entry name" value="alpha/beta-Hydrolases"/>
    <property type="match status" value="1"/>
</dbReference>
<dbReference type="Gene3D" id="3.40.50.1820">
    <property type="entry name" value="alpha/beta hydrolase"/>
    <property type="match status" value="1"/>
</dbReference>
<proteinExistence type="predicted"/>
<keyword evidence="2" id="KW-0472">Membrane</keyword>
<dbReference type="InterPro" id="IPR029058">
    <property type="entry name" value="AB_hydrolase_fold"/>
</dbReference>
<protein>
    <submittedName>
        <fullName evidence="3">Uncharacterized protein</fullName>
    </submittedName>
</protein>
<feature type="transmembrane region" description="Helical" evidence="2">
    <location>
        <begin position="443"/>
        <end position="462"/>
    </location>
</feature>
<feature type="transmembrane region" description="Helical" evidence="2">
    <location>
        <begin position="103"/>
        <end position="128"/>
    </location>
</feature>
<accession>A0A9W7B862</accession>
<reference evidence="4" key="1">
    <citation type="journal article" date="2023" name="Commun. Biol.">
        <title>Genome analysis of Parmales, the sister group of diatoms, reveals the evolutionary specialization of diatoms from phago-mixotrophs to photoautotrophs.</title>
        <authorList>
            <person name="Ban H."/>
            <person name="Sato S."/>
            <person name="Yoshikawa S."/>
            <person name="Yamada K."/>
            <person name="Nakamura Y."/>
            <person name="Ichinomiya M."/>
            <person name="Sato N."/>
            <person name="Blanc-Mathieu R."/>
            <person name="Endo H."/>
            <person name="Kuwata A."/>
            <person name="Ogata H."/>
        </authorList>
    </citation>
    <scope>NUCLEOTIDE SEQUENCE [LARGE SCALE GENOMIC DNA]</scope>
</reference>
<evidence type="ECO:0000313" key="3">
    <source>
        <dbReference type="EMBL" id="GMH86009.1"/>
    </source>
</evidence>
<feature type="region of interest" description="Disordered" evidence="1">
    <location>
        <begin position="237"/>
        <end position="260"/>
    </location>
</feature>
<organism evidence="3 4">
    <name type="scientific">Triparma laevis f. inornata</name>
    <dbReference type="NCBI Taxonomy" id="1714386"/>
    <lineage>
        <taxon>Eukaryota</taxon>
        <taxon>Sar</taxon>
        <taxon>Stramenopiles</taxon>
        <taxon>Ochrophyta</taxon>
        <taxon>Bolidophyceae</taxon>
        <taxon>Parmales</taxon>
        <taxon>Triparmaceae</taxon>
        <taxon>Triparma</taxon>
    </lineage>
</organism>
<comment type="caution">
    <text evidence="3">The sequence shown here is derived from an EMBL/GenBank/DDBJ whole genome shotgun (WGS) entry which is preliminary data.</text>
</comment>
<dbReference type="PANTHER" id="PTHR37471">
    <property type="entry name" value="UNNAMED PRODUCT"/>
    <property type="match status" value="1"/>
</dbReference>
<sequence>MPVFLLLTMDYFGMTWRSKSNQIKSPRKAYDALILSIPALSMLETELPYMANSNRWTTLGFVLSIITSLTHISHAYLTIFTILNLTLHFQTLLPYTLYVYSTPILALFSSIPNSFALASFIEVAFYLFMTLKNQWYQSLNPSVYNLKTAPRNVTISQRSETFKCILRSEESKVQALITGWFFDAQINSITSSDAHDFLSWTFFEGRKCEHLNEAEAAQLFQFRKELESAISNETKTNFEFNPERKRTTSDAENEGDNGSLSSLISETLKEVKDNIKETFKDTPVGDGFKMISDFKSGYDLRKKLSHQKAKFLDDKINAVLSELKFQKKLLDYNSEMDKVDSKVDSFHKITRLTIRLKILRSLQNGESLQSIEWGKKPKKFAKFNFSKLYDIIIWPFFFHVLLYFYSSVVMNVILRLKGFKPVYKGSRRCWHLEQSRETANNNTTPICFIHGIGIGLMPYLSLIGKLQKTARPIILLEVSEVSAFRCFDFNKKVYNSSDVNAYVNALLNDLKYVTASFVGHSYGTSWLSYLHKRSPKIIENITYIDPICFKIHCSDLVKSFVYQKSDRGNVACLIRGDLNVRWVMQREFCWNDICLFREEMGDTKTNVFLSEDDCLVPSKKVAEGFEGKRDTKVYSSDEYDKFAEGSETVRVCVLNEKDHGDFLADGVATDAIVNAISS</sequence>
<dbReference type="Proteomes" id="UP001162640">
    <property type="component" value="Unassembled WGS sequence"/>
</dbReference>
<gene>
    <name evidence="3" type="ORF">TL16_g10407</name>
</gene>